<protein>
    <submittedName>
        <fullName evidence="6">D-lactate dehydrogenase</fullName>
    </submittedName>
</protein>
<dbReference type="InterPro" id="IPR036318">
    <property type="entry name" value="FAD-bd_PCMH-like_sf"/>
</dbReference>
<accession>A0A319F8L4</accession>
<feature type="domain" description="FAD-binding PCMH-type" evidence="5">
    <location>
        <begin position="44"/>
        <end position="210"/>
    </location>
</feature>
<keyword evidence="7" id="KW-1185">Reference proteome</keyword>
<dbReference type="InterPro" id="IPR016169">
    <property type="entry name" value="FAD-bd_PCMH_sub2"/>
</dbReference>
<organism evidence="6 7">
    <name type="scientific">Aspergillus sclerotiicarbonarius (strain CBS 121057 / IBT 28362)</name>
    <dbReference type="NCBI Taxonomy" id="1448318"/>
    <lineage>
        <taxon>Eukaryota</taxon>
        <taxon>Fungi</taxon>
        <taxon>Dikarya</taxon>
        <taxon>Ascomycota</taxon>
        <taxon>Pezizomycotina</taxon>
        <taxon>Eurotiomycetes</taxon>
        <taxon>Eurotiomycetidae</taxon>
        <taxon>Eurotiales</taxon>
        <taxon>Aspergillaceae</taxon>
        <taxon>Aspergillus</taxon>
        <taxon>Aspergillus subgen. Circumdati</taxon>
    </lineage>
</organism>
<dbReference type="Gene3D" id="3.40.462.20">
    <property type="match status" value="1"/>
</dbReference>
<dbReference type="VEuPathDB" id="FungiDB:BO78DRAFT_231356"/>
<dbReference type="AlphaFoldDB" id="A0A319F8L4"/>
<evidence type="ECO:0000313" key="7">
    <source>
        <dbReference type="Proteomes" id="UP000248423"/>
    </source>
</evidence>
<dbReference type="InterPro" id="IPR050416">
    <property type="entry name" value="FAD-linked_Oxidoreductase"/>
</dbReference>
<dbReference type="SUPFAM" id="SSF56176">
    <property type="entry name" value="FAD-binding/transporter-associated domain-like"/>
    <property type="match status" value="1"/>
</dbReference>
<dbReference type="STRING" id="1448318.A0A319F8L4"/>
<dbReference type="InterPro" id="IPR016166">
    <property type="entry name" value="FAD-bd_PCMH"/>
</dbReference>
<evidence type="ECO:0000256" key="2">
    <source>
        <dbReference type="ARBA" id="ARBA00022630"/>
    </source>
</evidence>
<dbReference type="Gene3D" id="3.30.465.10">
    <property type="match status" value="1"/>
</dbReference>
<evidence type="ECO:0000256" key="1">
    <source>
        <dbReference type="ARBA" id="ARBA00005466"/>
    </source>
</evidence>
<dbReference type="InterPro" id="IPR006094">
    <property type="entry name" value="Oxid_FAD_bind_N"/>
</dbReference>
<keyword evidence="4" id="KW-0560">Oxidoreductase</keyword>
<dbReference type="PANTHER" id="PTHR42973:SF7">
    <property type="entry name" value="FAD-BINDING PCMH-TYPE DOMAIN-CONTAINING PROTEIN"/>
    <property type="match status" value="1"/>
</dbReference>
<evidence type="ECO:0000256" key="4">
    <source>
        <dbReference type="ARBA" id="ARBA00023002"/>
    </source>
</evidence>
<dbReference type="Pfam" id="PF01565">
    <property type="entry name" value="FAD_binding_4"/>
    <property type="match status" value="1"/>
</dbReference>
<proteinExistence type="inferred from homology"/>
<reference evidence="6 7" key="1">
    <citation type="submission" date="2018-02" db="EMBL/GenBank/DDBJ databases">
        <title>The genomes of Aspergillus section Nigri reveals drivers in fungal speciation.</title>
        <authorList>
            <consortium name="DOE Joint Genome Institute"/>
            <person name="Vesth T.C."/>
            <person name="Nybo J."/>
            <person name="Theobald S."/>
            <person name="Brandl J."/>
            <person name="Frisvad J.C."/>
            <person name="Nielsen K.F."/>
            <person name="Lyhne E.K."/>
            <person name="Kogle M.E."/>
            <person name="Kuo A."/>
            <person name="Riley R."/>
            <person name="Clum A."/>
            <person name="Nolan M."/>
            <person name="Lipzen A."/>
            <person name="Salamov A."/>
            <person name="Henrissat B."/>
            <person name="Wiebenga A."/>
            <person name="De vries R.P."/>
            <person name="Grigoriev I.V."/>
            <person name="Mortensen U.H."/>
            <person name="Andersen M.R."/>
            <person name="Baker S.E."/>
        </authorList>
    </citation>
    <scope>NUCLEOTIDE SEQUENCE [LARGE SCALE GENOMIC DNA]</scope>
    <source>
        <strain evidence="6 7">CBS 121057</strain>
    </source>
</reference>
<dbReference type="PANTHER" id="PTHR42973">
    <property type="entry name" value="BINDING OXIDOREDUCTASE, PUTATIVE (AFU_ORTHOLOGUE AFUA_1G17690)-RELATED"/>
    <property type="match status" value="1"/>
</dbReference>
<keyword evidence="2" id="KW-0285">Flavoprotein</keyword>
<dbReference type="OrthoDB" id="363185at2759"/>
<name>A0A319F8L4_ASPSB</name>
<dbReference type="PROSITE" id="PS51387">
    <property type="entry name" value="FAD_PCMH"/>
    <property type="match status" value="1"/>
</dbReference>
<keyword evidence="3" id="KW-0274">FAD</keyword>
<dbReference type="Proteomes" id="UP000248423">
    <property type="component" value="Unassembled WGS sequence"/>
</dbReference>
<dbReference type="GO" id="GO:0071949">
    <property type="term" value="F:FAD binding"/>
    <property type="evidence" value="ECO:0007669"/>
    <property type="project" value="InterPro"/>
</dbReference>
<dbReference type="GO" id="GO:0016491">
    <property type="term" value="F:oxidoreductase activity"/>
    <property type="evidence" value="ECO:0007669"/>
    <property type="project" value="UniProtKB-KW"/>
</dbReference>
<sequence length="460" mass="49846">MDSSNAQAIPPKLQGFLSEHGTIEWVTPASPEYAAIRWAFARLPDVNPCVIVRPPTIPEAVTLVAFLIANGIPFTVRAGGHDNFGRSFQDQGVTLDLRLINHVEIDPSGETVRIGGGALLGDVIPKLHEQGLMAATGTISVVGYVGWALYGGYGPYSTQFGLGVDQIRAAKVINAQGELMDADADLLRAIRGAGGAFGVIAEITVPVHCLKKILAGILFFESSDLPAVIRQYNHGYQALSAEGIPSALNLQQVVINTPTGKAFIVLFLWGSPDLDTGRIWLDKVSTLAPVAFNSVQETTPPAWLDEASRLSPKDSRGRVWTINIRQLTDEVVHVMGTYTTKMSSDPRVLFATHELRPASPSAHPTPDSVFPCREGHYMFEIIGATDTPEDLDAILAWGQEFQTALARTDPGNILDAPYMSLSAPEELDTTKVFGEDYEFLAELKRTRDPRGVFDAAIPQF</sequence>
<evidence type="ECO:0000313" key="6">
    <source>
        <dbReference type="EMBL" id="PYI02033.1"/>
    </source>
</evidence>
<evidence type="ECO:0000256" key="3">
    <source>
        <dbReference type="ARBA" id="ARBA00022827"/>
    </source>
</evidence>
<gene>
    <name evidence="6" type="ORF">BO78DRAFT_231356</name>
</gene>
<dbReference type="EMBL" id="KZ826402">
    <property type="protein sequence ID" value="PYI02033.1"/>
    <property type="molecule type" value="Genomic_DNA"/>
</dbReference>
<comment type="similarity">
    <text evidence="1">Belongs to the oxygen-dependent FAD-linked oxidoreductase family.</text>
</comment>
<evidence type="ECO:0000259" key="5">
    <source>
        <dbReference type="PROSITE" id="PS51387"/>
    </source>
</evidence>